<dbReference type="InterPro" id="IPR051468">
    <property type="entry name" value="Fungal_SecMetab_SDRs"/>
</dbReference>
<evidence type="ECO:0008006" key="3">
    <source>
        <dbReference type="Google" id="ProtNLM"/>
    </source>
</evidence>
<evidence type="ECO:0000256" key="1">
    <source>
        <dbReference type="SAM" id="MobiDB-lite"/>
    </source>
</evidence>
<feature type="region of interest" description="Disordered" evidence="1">
    <location>
        <begin position="311"/>
        <end position="339"/>
    </location>
</feature>
<dbReference type="GO" id="GO:0005737">
    <property type="term" value="C:cytoplasm"/>
    <property type="evidence" value="ECO:0007669"/>
    <property type="project" value="TreeGrafter"/>
</dbReference>
<dbReference type="Gene3D" id="3.40.50.720">
    <property type="entry name" value="NAD(P)-binding Rossmann-like Domain"/>
    <property type="match status" value="2"/>
</dbReference>
<feature type="region of interest" description="Disordered" evidence="1">
    <location>
        <begin position="353"/>
        <end position="385"/>
    </location>
</feature>
<dbReference type="PANTHER" id="PTHR43544:SF2">
    <property type="entry name" value="OXIDOREDUCTASE"/>
    <property type="match status" value="1"/>
</dbReference>
<sequence>MAAGGMSWYDETYVPYPTLKESLSVSLTEMICERVRAQGGKLANEWKVVGEGSDRGGRRKEEDEGDESFVPSVAMGLTLHEIGTGLFSLPEMISQLEQEHPETLRQQATKRAEAASSFSSPLAPPSPPTPLHLDFLSRFCSLRWKKESVMSGREPSHFIRRCYQCSLKHSVSFSAALERQVCDDCDALNRSKREKYVDLAGKFAVVTGGRTKIGYHCALKLLRCGARVVVTTRFPNIAYKRFLGEEDSGEWGERLVVYGLDMRVLGAVMGFIDKVVQKYGYPDILINNAAQTIHRPPGYYREMVEEEERLEREWFDEEEGVKEGEGEGERQGKRPEFKPQVFRISSAGSILDSAVALPPPTPSSPSSFSSPSSSPPHSPSSSSSYSYLSTPLFPAALPPSSLTQLALIPEDRSTPQEIEQNFPLGKRDAHSEPLDLRNSTSWTRPIGQIHPYEIFFVQLVNNVVPTLLVSHLMPNVTGVGARGLCRFVVNVSSQEGSFSVKKTGAHTHTNMAKAALNMMTKSMGNELRGDNVYITSVDTGWVSLMTPGQRGRKGGWWGGVLNAPLTESDGAARVLDPVLTGYEAFWRKDLNSIQSGVFLKNFEIIPW</sequence>
<dbReference type="PANTHER" id="PTHR43544">
    <property type="entry name" value="SHORT-CHAIN DEHYDROGENASE/REDUCTASE"/>
    <property type="match status" value="1"/>
</dbReference>
<proteinExistence type="predicted"/>
<organism evidence="2">
    <name type="scientific">Paramoeba aestuarina</name>
    <dbReference type="NCBI Taxonomy" id="180227"/>
    <lineage>
        <taxon>Eukaryota</taxon>
        <taxon>Amoebozoa</taxon>
        <taxon>Discosea</taxon>
        <taxon>Flabellinia</taxon>
        <taxon>Dactylopodida</taxon>
        <taxon>Paramoebidae</taxon>
        <taxon>Paramoeba</taxon>
    </lineage>
</organism>
<dbReference type="AlphaFoldDB" id="A0A7S4PHK6"/>
<dbReference type="EMBL" id="HBKR01036423">
    <property type="protein sequence ID" value="CAE2335103.1"/>
    <property type="molecule type" value="Transcribed_RNA"/>
</dbReference>
<dbReference type="SUPFAM" id="SSF51735">
    <property type="entry name" value="NAD(P)-binding Rossmann-fold domains"/>
    <property type="match status" value="1"/>
</dbReference>
<accession>A0A7S4PHK6</accession>
<dbReference type="InterPro" id="IPR002347">
    <property type="entry name" value="SDR_fam"/>
</dbReference>
<feature type="compositionally biased region" description="Basic and acidic residues" evidence="1">
    <location>
        <begin position="321"/>
        <end position="337"/>
    </location>
</feature>
<dbReference type="Pfam" id="PF00106">
    <property type="entry name" value="adh_short"/>
    <property type="match status" value="1"/>
</dbReference>
<name>A0A7S4PHK6_9EUKA</name>
<reference evidence="2" key="1">
    <citation type="submission" date="2021-01" db="EMBL/GenBank/DDBJ databases">
        <authorList>
            <person name="Corre E."/>
            <person name="Pelletier E."/>
            <person name="Niang G."/>
            <person name="Scheremetjew M."/>
            <person name="Finn R."/>
            <person name="Kale V."/>
            <person name="Holt S."/>
            <person name="Cochrane G."/>
            <person name="Meng A."/>
            <person name="Brown T."/>
            <person name="Cohen L."/>
        </authorList>
    </citation>
    <scope>NUCLEOTIDE SEQUENCE</scope>
    <source>
        <strain evidence="2">SoJaBio B1-5/56/2</strain>
    </source>
</reference>
<protein>
    <recommendedName>
        <fullName evidence="3">Protochlorophyllide reductase</fullName>
    </recommendedName>
</protein>
<dbReference type="GO" id="GO:0016491">
    <property type="term" value="F:oxidoreductase activity"/>
    <property type="evidence" value="ECO:0007669"/>
    <property type="project" value="TreeGrafter"/>
</dbReference>
<feature type="compositionally biased region" description="Acidic residues" evidence="1">
    <location>
        <begin position="311"/>
        <end position="320"/>
    </location>
</feature>
<gene>
    <name evidence="2" type="ORF">NAES01612_LOCUS23827</name>
</gene>
<feature type="region of interest" description="Disordered" evidence="1">
    <location>
        <begin position="100"/>
        <end position="126"/>
    </location>
</feature>
<evidence type="ECO:0000313" key="2">
    <source>
        <dbReference type="EMBL" id="CAE2335103.1"/>
    </source>
</evidence>
<dbReference type="InterPro" id="IPR036291">
    <property type="entry name" value="NAD(P)-bd_dom_sf"/>
</dbReference>